<proteinExistence type="predicted"/>
<protein>
    <submittedName>
        <fullName evidence="1">Uncharacterized protein</fullName>
    </submittedName>
</protein>
<keyword evidence="2" id="KW-1185">Reference proteome</keyword>
<comment type="caution">
    <text evidence="1">The sequence shown here is derived from an EMBL/GenBank/DDBJ whole genome shotgun (WGS) entry which is preliminary data.</text>
</comment>
<gene>
    <name evidence="1" type="ORF">ADUPG1_008135</name>
</gene>
<accession>A0ABQ5KS67</accession>
<dbReference type="EMBL" id="BQXS01010878">
    <property type="protein sequence ID" value="GKT34861.1"/>
    <property type="molecule type" value="Genomic_DNA"/>
</dbReference>
<evidence type="ECO:0000313" key="2">
    <source>
        <dbReference type="Proteomes" id="UP001057375"/>
    </source>
</evidence>
<sequence length="228" mass="25778">MVSWISTLFTNTLPKLPLFVDSMSKPNISFIIDLVNDGQDDMTQLDKLISKCTDFVQGYDKFFEIILCTPFLSRDHKSELRKIIQHLKDAHPTVPFIVIDGSKHYGSSKCLSGLLVRNAMLQASGRTLFILSSSISPESISTYSKTPLTTVHGATIDICWNKKVICMNRDVATLIAPSLHWHGKEWRSECIYLAKAVSIPELRATVDEKKKFIEMITPLFVSVWIREA</sequence>
<organism evidence="1 2">
    <name type="scientific">Aduncisulcus paluster</name>
    <dbReference type="NCBI Taxonomy" id="2918883"/>
    <lineage>
        <taxon>Eukaryota</taxon>
        <taxon>Metamonada</taxon>
        <taxon>Carpediemonas-like organisms</taxon>
        <taxon>Aduncisulcus</taxon>
    </lineage>
</organism>
<dbReference type="Proteomes" id="UP001057375">
    <property type="component" value="Unassembled WGS sequence"/>
</dbReference>
<reference evidence="1" key="1">
    <citation type="submission" date="2022-03" db="EMBL/GenBank/DDBJ databases">
        <title>Draft genome sequence of Aduncisulcus paluster, a free-living microaerophilic Fornicata.</title>
        <authorList>
            <person name="Yuyama I."/>
            <person name="Kume K."/>
            <person name="Tamura T."/>
            <person name="Inagaki Y."/>
            <person name="Hashimoto T."/>
        </authorList>
    </citation>
    <scope>NUCLEOTIDE SEQUENCE</scope>
    <source>
        <strain evidence="1">NY0171</strain>
    </source>
</reference>
<name>A0ABQ5KS67_9EUKA</name>
<evidence type="ECO:0000313" key="1">
    <source>
        <dbReference type="EMBL" id="GKT34861.1"/>
    </source>
</evidence>